<feature type="transmembrane region" description="Helical" evidence="2">
    <location>
        <begin position="210"/>
        <end position="232"/>
    </location>
</feature>
<feature type="transmembrane region" description="Helical" evidence="2">
    <location>
        <begin position="238"/>
        <end position="258"/>
    </location>
</feature>
<keyword evidence="2" id="KW-0472">Membrane</keyword>
<dbReference type="AlphaFoldDB" id="A0A3M2SE88"/>
<gene>
    <name evidence="3" type="ORF">CDV36_004538</name>
</gene>
<feature type="transmembrane region" description="Helical" evidence="2">
    <location>
        <begin position="313"/>
        <end position="334"/>
    </location>
</feature>
<organism evidence="3 4">
    <name type="scientific">Fusarium kuroshium</name>
    <dbReference type="NCBI Taxonomy" id="2010991"/>
    <lineage>
        <taxon>Eukaryota</taxon>
        <taxon>Fungi</taxon>
        <taxon>Dikarya</taxon>
        <taxon>Ascomycota</taxon>
        <taxon>Pezizomycotina</taxon>
        <taxon>Sordariomycetes</taxon>
        <taxon>Hypocreomycetidae</taxon>
        <taxon>Hypocreales</taxon>
        <taxon>Nectriaceae</taxon>
        <taxon>Fusarium</taxon>
        <taxon>Fusarium solani species complex</taxon>
    </lineage>
</organism>
<dbReference type="OrthoDB" id="1937642at2759"/>
<evidence type="ECO:0000313" key="3">
    <source>
        <dbReference type="EMBL" id="RMJ15819.1"/>
    </source>
</evidence>
<dbReference type="Proteomes" id="UP000277212">
    <property type="component" value="Unassembled WGS sequence"/>
</dbReference>
<dbReference type="EMBL" id="NKUJ01000058">
    <property type="protein sequence ID" value="RMJ15819.1"/>
    <property type="molecule type" value="Genomic_DNA"/>
</dbReference>
<feature type="compositionally biased region" description="Basic and acidic residues" evidence="1">
    <location>
        <begin position="143"/>
        <end position="155"/>
    </location>
</feature>
<evidence type="ECO:0000313" key="4">
    <source>
        <dbReference type="Proteomes" id="UP000277212"/>
    </source>
</evidence>
<keyword evidence="2" id="KW-1133">Transmembrane helix</keyword>
<evidence type="ECO:0000256" key="2">
    <source>
        <dbReference type="SAM" id="Phobius"/>
    </source>
</evidence>
<proteinExistence type="predicted"/>
<dbReference type="STRING" id="2010991.A0A3M2SE88"/>
<accession>A0A3M2SE88</accession>
<keyword evidence="4" id="KW-1185">Reference proteome</keyword>
<name>A0A3M2SE88_9HYPO</name>
<reference evidence="3 4" key="1">
    <citation type="submission" date="2017-06" db="EMBL/GenBank/DDBJ databases">
        <title>Comparative genomic analysis of Ambrosia Fusariam Clade fungi.</title>
        <authorList>
            <person name="Stajich J.E."/>
            <person name="Carrillo J."/>
            <person name="Kijimoto T."/>
            <person name="Eskalen A."/>
            <person name="O'Donnell K."/>
            <person name="Kasson M."/>
        </authorList>
    </citation>
    <scope>NUCLEOTIDE SEQUENCE [LARGE SCALE GENOMIC DNA]</scope>
    <source>
        <strain evidence="3">UCR3666</strain>
    </source>
</reference>
<keyword evidence="2" id="KW-0812">Transmembrane</keyword>
<feature type="compositionally biased region" description="Polar residues" evidence="1">
    <location>
        <begin position="157"/>
        <end position="177"/>
    </location>
</feature>
<sequence>MSAMAPLWRGMASLLPREVSEHATTNSQLRAQWVSPSDVLSVLLLLGPDIVKKAVAAQAGRRITPVAFSFGWVAYAATAVLDVLGAGSFMPPADVEGVLVVGADTGHSRTSSNWVLGRLLRDLTNQFDQEMQSEESHVPPSTDDNKKDTSNEKATFETPQSTFSNQSQLSARPTDQSETSRTKPWEALRVSVFTVAKDPNLEHGVPALDLVWCSGLFIVMVQLALSIIPWILYGEWHVFLITVFGNILAITEGSIPQIREEKWACPRRGGATVAITQGNGSRHVILIENDRKSKNGLDLEILARSTRAIRPALFTKVATAVLALLWVVLLITVAGMENHAWFLLTIGIIGSAQNLYVAGASRSPASHGIHMDFKHTIVDKSVHKVLKRVEQDYPLMGLVLLDVFYPNSLRVKTEEDKAFWRAALANKMKPNHHGDWVYNL</sequence>
<feature type="region of interest" description="Disordered" evidence="1">
    <location>
        <begin position="129"/>
        <end position="182"/>
    </location>
</feature>
<feature type="transmembrane region" description="Helical" evidence="2">
    <location>
        <begin position="340"/>
        <end position="358"/>
    </location>
</feature>
<evidence type="ECO:0000256" key="1">
    <source>
        <dbReference type="SAM" id="MobiDB-lite"/>
    </source>
</evidence>
<protein>
    <submittedName>
        <fullName evidence="3">Uncharacterized protein</fullName>
    </submittedName>
</protein>
<comment type="caution">
    <text evidence="3">The sequence shown here is derived from an EMBL/GenBank/DDBJ whole genome shotgun (WGS) entry which is preliminary data.</text>
</comment>